<dbReference type="PROSITE" id="PS51462">
    <property type="entry name" value="NUDIX"/>
    <property type="match status" value="1"/>
</dbReference>
<dbReference type="AlphaFoldDB" id="A0AA39Z9C0"/>
<dbReference type="InterPro" id="IPR000086">
    <property type="entry name" value="NUDIX_hydrolase_dom"/>
</dbReference>
<dbReference type="InterPro" id="IPR015797">
    <property type="entry name" value="NUDIX_hydrolase-like_dom_sf"/>
</dbReference>
<gene>
    <name evidence="2" type="ORF">QBC41DRAFT_349183</name>
</gene>
<reference evidence="2" key="1">
    <citation type="submission" date="2023-06" db="EMBL/GenBank/DDBJ databases">
        <title>Genome-scale phylogeny and comparative genomics of the fungal order Sordariales.</title>
        <authorList>
            <consortium name="Lawrence Berkeley National Laboratory"/>
            <person name="Hensen N."/>
            <person name="Bonometti L."/>
            <person name="Westerberg I."/>
            <person name="Brannstrom I.O."/>
            <person name="Guillou S."/>
            <person name="Cros-Aarteil S."/>
            <person name="Calhoun S."/>
            <person name="Haridas S."/>
            <person name="Kuo A."/>
            <person name="Mondo S."/>
            <person name="Pangilinan J."/>
            <person name="Riley R."/>
            <person name="Labutti K."/>
            <person name="Andreopoulos B."/>
            <person name="Lipzen A."/>
            <person name="Chen C."/>
            <person name="Yanf M."/>
            <person name="Daum C."/>
            <person name="Ng V."/>
            <person name="Clum A."/>
            <person name="Steindorff A."/>
            <person name="Ohm R."/>
            <person name="Martin F."/>
            <person name="Silar P."/>
            <person name="Natvig D."/>
            <person name="Lalanne C."/>
            <person name="Gautier V."/>
            <person name="Ament-Velasquez S.L."/>
            <person name="Kruys A."/>
            <person name="Hutchinson M.I."/>
            <person name="Powell A.J."/>
            <person name="Barry K."/>
            <person name="Miller A.N."/>
            <person name="Grigoriev I.V."/>
            <person name="Debuchy R."/>
            <person name="Gladieux P."/>
            <person name="Thoren M.H."/>
            <person name="Johannesson H."/>
        </authorList>
    </citation>
    <scope>NUCLEOTIDE SEQUENCE</scope>
    <source>
        <strain evidence="2">CBS 307.81</strain>
    </source>
</reference>
<dbReference type="EMBL" id="JAULSY010000098">
    <property type="protein sequence ID" value="KAK0665935.1"/>
    <property type="molecule type" value="Genomic_DNA"/>
</dbReference>
<evidence type="ECO:0000259" key="1">
    <source>
        <dbReference type="PROSITE" id="PS51462"/>
    </source>
</evidence>
<dbReference type="SUPFAM" id="SSF55811">
    <property type="entry name" value="Nudix"/>
    <property type="match status" value="1"/>
</dbReference>
<keyword evidence="3" id="KW-1185">Reference proteome</keyword>
<feature type="domain" description="Nudix hydrolase" evidence="1">
    <location>
        <begin position="226"/>
        <end position="379"/>
    </location>
</feature>
<comment type="caution">
    <text evidence="2">The sequence shown here is derived from an EMBL/GenBank/DDBJ whole genome shotgun (WGS) entry which is preliminary data.</text>
</comment>
<evidence type="ECO:0000313" key="3">
    <source>
        <dbReference type="Proteomes" id="UP001174997"/>
    </source>
</evidence>
<protein>
    <submittedName>
        <fullName evidence="2">Thiamine pyrophosphokinase</fullName>
    </submittedName>
</protein>
<dbReference type="Pfam" id="PF00293">
    <property type="entry name" value="NUDIX"/>
    <property type="match status" value="1"/>
</dbReference>
<evidence type="ECO:0000313" key="2">
    <source>
        <dbReference type="EMBL" id="KAK0665935.1"/>
    </source>
</evidence>
<dbReference type="Proteomes" id="UP001174997">
    <property type="component" value="Unassembled WGS sequence"/>
</dbReference>
<sequence>MSLLKTRARLAENAPYTNLDLVNMVDTWPYPSSPSYNTHLAKYYTFFVDPYTEPFGYIHNNFVFDLPWPTEHWLLDHDAKRITLKVAHSPADGFEARSKAMRETLWAGHLHIAAKNKKAGVITRRSLYRWCNESFPLLYPPTREPVLELDGCGVDMLGIINESVFLVGYTYCSPTAQTSSLSTLGRRAASWTSIASLASTTGTSTATTPLSEMDMSKLVFNGSTAHANQGVHTADCHPEEDTVERKELRVYLSRRAKWKSAWPSLLDCTAAGGLSSSDPSPLEGVIREAHEEVRLPSAHLRSHAKSIGENRLMLTETEIGEEGCQMQVQHCFEVELPEGIAPKPADGDGEVAGWELVTVPELKERLRMGEVKPASGLVLIKWMLGRGLLSEEEGRGVGERLGREWVAKKVVGKE</sequence>
<proteinExistence type="predicted"/>
<name>A0AA39Z9C0_9PEZI</name>
<dbReference type="CDD" id="cd03676">
    <property type="entry name" value="NUDIX_Tnr3_like"/>
    <property type="match status" value="1"/>
</dbReference>
<accession>A0AA39Z9C0</accession>
<organism evidence="2 3">
    <name type="scientific">Cercophora samala</name>
    <dbReference type="NCBI Taxonomy" id="330535"/>
    <lineage>
        <taxon>Eukaryota</taxon>
        <taxon>Fungi</taxon>
        <taxon>Dikarya</taxon>
        <taxon>Ascomycota</taxon>
        <taxon>Pezizomycotina</taxon>
        <taxon>Sordariomycetes</taxon>
        <taxon>Sordariomycetidae</taxon>
        <taxon>Sordariales</taxon>
        <taxon>Lasiosphaeriaceae</taxon>
        <taxon>Cercophora</taxon>
    </lineage>
</organism>
<dbReference type="Gene3D" id="3.90.79.10">
    <property type="entry name" value="Nucleoside Triphosphate Pyrophosphohydrolase"/>
    <property type="match status" value="1"/>
</dbReference>